<dbReference type="EMBL" id="RSEJ01000031">
    <property type="protein sequence ID" value="NBI55477.1"/>
    <property type="molecule type" value="Genomic_DNA"/>
</dbReference>
<dbReference type="RefSeq" id="WP_160657120.1">
    <property type="nucleotide sequence ID" value="NZ_RSEJ01000031.1"/>
</dbReference>
<sequence>MKYVILITLVGLSLPALANTSSDNVFQWFIGVADRIDNFFEYAPSFIERMYSYIIRYSIKLKLAMMVESMQFAYGVAKELLNDLSVYQFIDAAFASLDPDIKNTIAAYGIGSAAMRVIEAMTTRFVMDFMGV</sequence>
<evidence type="ECO:0000256" key="1">
    <source>
        <dbReference type="SAM" id="SignalP"/>
    </source>
</evidence>
<comment type="caution">
    <text evidence="2">The sequence shown here is derived from an EMBL/GenBank/DDBJ whole genome shotgun (WGS) entry which is preliminary data.</text>
</comment>
<organism evidence="2 3">
    <name type="scientific">Photobacterium alginatilyticum</name>
    <dbReference type="NCBI Taxonomy" id="1775171"/>
    <lineage>
        <taxon>Bacteria</taxon>
        <taxon>Pseudomonadati</taxon>
        <taxon>Pseudomonadota</taxon>
        <taxon>Gammaproteobacteria</taxon>
        <taxon>Vibrionales</taxon>
        <taxon>Vibrionaceae</taxon>
        <taxon>Photobacterium</taxon>
    </lineage>
</organism>
<gene>
    <name evidence="2" type="ORF">EIZ48_23455</name>
</gene>
<proteinExistence type="predicted"/>
<dbReference type="Proteomes" id="UP000738517">
    <property type="component" value="Unassembled WGS sequence"/>
</dbReference>
<name>A0ABW9YNM0_9GAMM</name>
<evidence type="ECO:0000313" key="3">
    <source>
        <dbReference type="Proteomes" id="UP000738517"/>
    </source>
</evidence>
<feature type="signal peptide" evidence="1">
    <location>
        <begin position="1"/>
        <end position="18"/>
    </location>
</feature>
<accession>A0ABW9YNM0</accession>
<reference evidence="2 3" key="1">
    <citation type="journal article" date="2017" name="Int. J. Syst. Evol. Microbiol.">
        <title>Photobacterium alginatilyticum sp. nov., a marine bacterium isolated from bottom seawater.</title>
        <authorList>
            <person name="Wang X."/>
            <person name="Wang Y."/>
            <person name="Yang X."/>
            <person name="Sun H."/>
            <person name="Li B."/>
            <person name="Zhang X.H."/>
        </authorList>
    </citation>
    <scope>NUCLEOTIDE SEQUENCE [LARGE SCALE GENOMIC DNA]</scope>
    <source>
        <strain evidence="2 3">P03D4</strain>
    </source>
</reference>
<keyword evidence="3" id="KW-1185">Reference proteome</keyword>
<evidence type="ECO:0000313" key="2">
    <source>
        <dbReference type="EMBL" id="NBI55477.1"/>
    </source>
</evidence>
<keyword evidence="1" id="KW-0732">Signal</keyword>
<feature type="chain" id="PRO_5045263574" description="DUF2523 domain-containing protein" evidence="1">
    <location>
        <begin position="19"/>
        <end position="132"/>
    </location>
</feature>
<dbReference type="Pfam" id="PF10734">
    <property type="entry name" value="DUF2523"/>
    <property type="match status" value="1"/>
</dbReference>
<protein>
    <recommendedName>
        <fullName evidence="4">DUF2523 domain-containing protein</fullName>
    </recommendedName>
</protein>
<evidence type="ECO:0008006" key="4">
    <source>
        <dbReference type="Google" id="ProtNLM"/>
    </source>
</evidence>
<dbReference type="InterPro" id="IPR019670">
    <property type="entry name" value="DUF2523"/>
</dbReference>